<evidence type="ECO:0000256" key="7">
    <source>
        <dbReference type="SAM" id="Phobius"/>
    </source>
</evidence>
<dbReference type="AlphaFoldDB" id="A0A449G7V9"/>
<reference evidence="8" key="1">
    <citation type="submission" date="2019-02" db="EMBL/GenBank/DDBJ databases">
        <authorList>
            <consortium name="Pathogen Informatics"/>
        </authorList>
    </citation>
    <scope>NUCLEOTIDE SEQUENCE</scope>
    <source>
        <strain evidence="8">3012STDY6733949</strain>
    </source>
</reference>
<keyword evidence="4 7" id="KW-0812">Transmembrane</keyword>
<evidence type="ECO:0000256" key="2">
    <source>
        <dbReference type="ARBA" id="ARBA00007543"/>
    </source>
</evidence>
<evidence type="ECO:0000256" key="4">
    <source>
        <dbReference type="ARBA" id="ARBA00022692"/>
    </source>
</evidence>
<accession>A0A449G7V9</accession>
<evidence type="ECO:0000256" key="5">
    <source>
        <dbReference type="ARBA" id="ARBA00022989"/>
    </source>
</evidence>
<name>A0A449G7V9_NOCFR</name>
<protein>
    <submittedName>
        <fullName evidence="8">Cytochrome d ubiquinol oxidase, subunit II</fullName>
    </submittedName>
</protein>
<comment type="similarity">
    <text evidence="2">Belongs to the cytochrome ubiquinol oxidase subunit 2 family.</text>
</comment>
<sequence>MELSDVVASAMFAGVVAYALFAGADFGSGFWDLTAGGARRGGRLRVLIDHSICPVWEANHVWLIYILVFLWTAYPGAFAAIMTTLFIP</sequence>
<keyword evidence="5 7" id="KW-1133">Transmembrane helix</keyword>
<evidence type="ECO:0000256" key="6">
    <source>
        <dbReference type="ARBA" id="ARBA00023136"/>
    </source>
</evidence>
<dbReference type="InterPro" id="IPR003317">
    <property type="entry name" value="Cyt-d_oxidase_su2"/>
</dbReference>
<evidence type="ECO:0000313" key="8">
    <source>
        <dbReference type="EMBL" id="VFA81866.1"/>
    </source>
</evidence>
<evidence type="ECO:0000256" key="1">
    <source>
        <dbReference type="ARBA" id="ARBA00004651"/>
    </source>
</evidence>
<gene>
    <name evidence="8" type="ORF">NCTC1935_00320</name>
</gene>
<feature type="transmembrane region" description="Helical" evidence="7">
    <location>
        <begin position="62"/>
        <end position="87"/>
    </location>
</feature>
<comment type="subcellular location">
    <subcellularLocation>
        <location evidence="1">Cell membrane</location>
        <topology evidence="1">Multi-pass membrane protein</topology>
    </subcellularLocation>
</comment>
<feature type="transmembrane region" description="Helical" evidence="7">
    <location>
        <begin position="7"/>
        <end position="24"/>
    </location>
</feature>
<dbReference type="EMBL" id="CAACYE010000005">
    <property type="protein sequence ID" value="VFA81866.1"/>
    <property type="molecule type" value="Genomic_DNA"/>
</dbReference>
<dbReference type="Pfam" id="PF02322">
    <property type="entry name" value="Cyt_bd_oxida_II"/>
    <property type="match status" value="1"/>
</dbReference>
<evidence type="ECO:0000256" key="3">
    <source>
        <dbReference type="ARBA" id="ARBA00022475"/>
    </source>
</evidence>
<keyword evidence="6 7" id="KW-0472">Membrane</keyword>
<keyword evidence="3" id="KW-1003">Cell membrane</keyword>
<dbReference type="GO" id="GO:0005886">
    <property type="term" value="C:plasma membrane"/>
    <property type="evidence" value="ECO:0007669"/>
    <property type="project" value="UniProtKB-SubCell"/>
</dbReference>
<organism evidence="8">
    <name type="scientific">Nocardia farcinica</name>
    <dbReference type="NCBI Taxonomy" id="37329"/>
    <lineage>
        <taxon>Bacteria</taxon>
        <taxon>Bacillati</taxon>
        <taxon>Actinomycetota</taxon>
        <taxon>Actinomycetes</taxon>
        <taxon>Mycobacteriales</taxon>
        <taxon>Nocardiaceae</taxon>
        <taxon>Nocardia</taxon>
    </lineage>
</organism>
<proteinExistence type="inferred from homology"/>